<evidence type="ECO:0000313" key="3">
    <source>
        <dbReference type="Proteomes" id="UP000276776"/>
    </source>
</evidence>
<feature type="domain" description="MSP" evidence="1">
    <location>
        <begin position="1"/>
        <end position="107"/>
    </location>
</feature>
<dbReference type="InterPro" id="IPR051774">
    <property type="entry name" value="Sperm-specific_class_P"/>
</dbReference>
<dbReference type="Pfam" id="PF00635">
    <property type="entry name" value="Motile_Sperm"/>
    <property type="match status" value="1"/>
</dbReference>
<dbReference type="OrthoDB" id="264603at2759"/>
<dbReference type="InterPro" id="IPR008962">
    <property type="entry name" value="PapD-like_sf"/>
</dbReference>
<keyword evidence="3" id="KW-1185">Reference proteome</keyword>
<reference evidence="4" key="1">
    <citation type="submission" date="2017-02" db="UniProtKB">
        <authorList>
            <consortium name="WormBaseParasite"/>
        </authorList>
    </citation>
    <scope>IDENTIFICATION</scope>
</reference>
<dbReference type="SUPFAM" id="SSF49354">
    <property type="entry name" value="PapD-like"/>
    <property type="match status" value="1"/>
</dbReference>
<dbReference type="InterPro" id="IPR000535">
    <property type="entry name" value="MSP_dom"/>
</dbReference>
<name>A0A0N5CMF1_THECL</name>
<gene>
    <name evidence="2" type="ORF">TCLT_LOCUS1331</name>
</gene>
<dbReference type="InterPro" id="IPR013783">
    <property type="entry name" value="Ig-like_fold"/>
</dbReference>
<dbReference type="PROSITE" id="PS50202">
    <property type="entry name" value="MSP"/>
    <property type="match status" value="1"/>
</dbReference>
<organism evidence="4">
    <name type="scientific">Thelazia callipaeda</name>
    <name type="common">Oriental eyeworm</name>
    <name type="synonym">Parasitic nematode</name>
    <dbReference type="NCBI Taxonomy" id="103827"/>
    <lineage>
        <taxon>Eukaryota</taxon>
        <taxon>Metazoa</taxon>
        <taxon>Ecdysozoa</taxon>
        <taxon>Nematoda</taxon>
        <taxon>Chromadorea</taxon>
        <taxon>Rhabditida</taxon>
        <taxon>Spirurina</taxon>
        <taxon>Spiruromorpha</taxon>
        <taxon>Thelazioidea</taxon>
        <taxon>Thelaziidae</taxon>
        <taxon>Thelazia</taxon>
    </lineage>
</organism>
<protein>
    <submittedName>
        <fullName evidence="4">MSP domain-containing protein</fullName>
    </submittedName>
</protein>
<accession>A0A0N5CMF1</accession>
<dbReference type="Gene3D" id="2.60.40.10">
    <property type="entry name" value="Immunoglobulins"/>
    <property type="match status" value="1"/>
</dbReference>
<dbReference type="Proteomes" id="UP000276776">
    <property type="component" value="Unassembled WGS sequence"/>
</dbReference>
<evidence type="ECO:0000259" key="1">
    <source>
        <dbReference type="PROSITE" id="PS50202"/>
    </source>
</evidence>
<sequence length="107" mass="11724">MLTVQPRAIQTRATGGTLVLKLVNTSIARLAFKLKSTNNKEYRVNPAHGFIEPQGIYHVAIQKSSGPVKEDTFIIQYAEVAADCTDPKAPFKADAQQGEIIIYAHVV</sequence>
<dbReference type="PANTHER" id="PTHR22947">
    <property type="entry name" value="MAJOR SPERM PROTEIN"/>
    <property type="match status" value="1"/>
</dbReference>
<dbReference type="EMBL" id="UYYF01000161">
    <property type="protein sequence ID" value="VDM96713.1"/>
    <property type="molecule type" value="Genomic_DNA"/>
</dbReference>
<evidence type="ECO:0000313" key="4">
    <source>
        <dbReference type="WBParaSite" id="TCLT_0000133001-mRNA-1"/>
    </source>
</evidence>
<reference evidence="2 3" key="2">
    <citation type="submission" date="2018-11" db="EMBL/GenBank/DDBJ databases">
        <authorList>
            <consortium name="Pathogen Informatics"/>
        </authorList>
    </citation>
    <scope>NUCLEOTIDE SEQUENCE [LARGE SCALE GENOMIC DNA]</scope>
</reference>
<dbReference type="WBParaSite" id="TCLT_0000133001-mRNA-1">
    <property type="protein sequence ID" value="TCLT_0000133001-mRNA-1"/>
    <property type="gene ID" value="TCLT_0000133001"/>
</dbReference>
<proteinExistence type="predicted"/>
<dbReference type="PANTHER" id="PTHR22947:SF3">
    <property type="entry name" value="MSP DOMAIN-CONTAINING PROTEIN-RELATED"/>
    <property type="match status" value="1"/>
</dbReference>
<evidence type="ECO:0000313" key="2">
    <source>
        <dbReference type="EMBL" id="VDM96713.1"/>
    </source>
</evidence>
<dbReference type="OMA" id="EIIIYAH"/>
<dbReference type="AlphaFoldDB" id="A0A0N5CMF1"/>